<comment type="catalytic activity">
    <reaction evidence="9">
        <text>acetyl-CoA + n malonyl-CoA + 2n NADPH + 2n H(+) = a long-chain fatty acid + (n+1) CoA + n CO2 + 2n NADP(+).</text>
        <dbReference type="EC" id="2.3.1.85"/>
    </reaction>
</comment>
<dbReference type="PROSITE" id="PS52019">
    <property type="entry name" value="PKS_MFAS_DH"/>
    <property type="match status" value="1"/>
</dbReference>
<evidence type="ECO:0000256" key="1">
    <source>
        <dbReference type="ARBA" id="ARBA00012873"/>
    </source>
</evidence>
<dbReference type="EC" id="2.3.1.85" evidence="1"/>
<evidence type="ECO:0000259" key="14">
    <source>
        <dbReference type="PROSITE" id="PS52019"/>
    </source>
</evidence>
<dbReference type="Gene3D" id="3.10.129.110">
    <property type="entry name" value="Polyketide synthase dehydratase"/>
    <property type="match status" value="1"/>
</dbReference>
<dbReference type="InterPro" id="IPR016039">
    <property type="entry name" value="Thiolase-like"/>
</dbReference>
<dbReference type="SMART" id="SM00822">
    <property type="entry name" value="PKS_KR"/>
    <property type="match status" value="1"/>
</dbReference>
<dbReference type="GO" id="GO:0031177">
    <property type="term" value="F:phosphopantetheine binding"/>
    <property type="evidence" value="ECO:0007669"/>
    <property type="project" value="InterPro"/>
</dbReference>
<dbReference type="SUPFAM" id="SSF55048">
    <property type="entry name" value="Probable ACP-binding domain of malonyl-CoA ACP transacylase"/>
    <property type="match status" value="1"/>
</dbReference>
<proteinExistence type="predicted"/>
<dbReference type="InterPro" id="IPR014043">
    <property type="entry name" value="Acyl_transferase_dom"/>
</dbReference>
<dbReference type="InterPro" id="IPR001227">
    <property type="entry name" value="Ac_transferase_dom_sf"/>
</dbReference>
<feature type="active site" description="Proton donor; for dehydratase activity" evidence="10">
    <location>
        <position position="1117"/>
    </location>
</feature>
<dbReference type="PROSITE" id="PS50075">
    <property type="entry name" value="CARRIER"/>
    <property type="match status" value="1"/>
</dbReference>
<dbReference type="PROSITE" id="PS52004">
    <property type="entry name" value="KS3_2"/>
    <property type="match status" value="1"/>
</dbReference>
<dbReference type="PANTHER" id="PTHR45681:SF6">
    <property type="entry name" value="POLYKETIDE SYNTHASE 37"/>
    <property type="match status" value="1"/>
</dbReference>
<dbReference type="Pfam" id="PF13489">
    <property type="entry name" value="Methyltransf_23"/>
    <property type="match status" value="1"/>
</dbReference>
<dbReference type="Gene3D" id="3.90.180.10">
    <property type="entry name" value="Medium-chain alcohol dehydrogenases, catalytic domain"/>
    <property type="match status" value="1"/>
</dbReference>
<evidence type="ECO:0000256" key="11">
    <source>
        <dbReference type="SAM" id="MobiDB-lite"/>
    </source>
</evidence>
<evidence type="ECO:0000259" key="12">
    <source>
        <dbReference type="PROSITE" id="PS50075"/>
    </source>
</evidence>
<dbReference type="GO" id="GO:0004312">
    <property type="term" value="F:fatty acid synthase activity"/>
    <property type="evidence" value="ECO:0007669"/>
    <property type="project" value="UniProtKB-EC"/>
</dbReference>
<dbReference type="Pfam" id="PF08240">
    <property type="entry name" value="ADH_N"/>
    <property type="match status" value="1"/>
</dbReference>
<dbReference type="InterPro" id="IPR009081">
    <property type="entry name" value="PP-bd_ACP"/>
</dbReference>
<dbReference type="InterPro" id="IPR014030">
    <property type="entry name" value="Ketoacyl_synth_N"/>
</dbReference>
<dbReference type="Pfam" id="PF14765">
    <property type="entry name" value="PS-DH"/>
    <property type="match status" value="1"/>
</dbReference>
<dbReference type="Gene3D" id="1.10.1200.10">
    <property type="entry name" value="ACP-like"/>
    <property type="match status" value="1"/>
</dbReference>
<dbReference type="Pfam" id="PF00109">
    <property type="entry name" value="ketoacyl-synt"/>
    <property type="match status" value="1"/>
</dbReference>
<dbReference type="InterPro" id="IPR029063">
    <property type="entry name" value="SAM-dependent_MTases_sf"/>
</dbReference>
<dbReference type="InterPro" id="IPR050444">
    <property type="entry name" value="Polyketide_Synthase"/>
</dbReference>
<dbReference type="PROSITE" id="PS00606">
    <property type="entry name" value="KS3_1"/>
    <property type="match status" value="1"/>
</dbReference>
<dbReference type="SUPFAM" id="SSF50129">
    <property type="entry name" value="GroES-like"/>
    <property type="match status" value="1"/>
</dbReference>
<dbReference type="SUPFAM" id="SSF53335">
    <property type="entry name" value="S-adenosyl-L-methionine-dependent methyltransferases"/>
    <property type="match status" value="1"/>
</dbReference>
<feature type="region of interest" description="N-terminal hotdog fold" evidence="10">
    <location>
        <begin position="923"/>
        <end position="1045"/>
    </location>
</feature>
<dbReference type="SUPFAM" id="SSF47336">
    <property type="entry name" value="ACP-like"/>
    <property type="match status" value="1"/>
</dbReference>
<evidence type="ECO:0000256" key="6">
    <source>
        <dbReference type="ARBA" id="ARBA00022857"/>
    </source>
</evidence>
<feature type="region of interest" description="C-terminal hotdog fold" evidence="10">
    <location>
        <begin position="1061"/>
        <end position="1200"/>
    </location>
</feature>
<dbReference type="InterPro" id="IPR057326">
    <property type="entry name" value="KR_dom"/>
</dbReference>
<dbReference type="GO" id="GO:0016491">
    <property type="term" value="F:oxidoreductase activity"/>
    <property type="evidence" value="ECO:0007669"/>
    <property type="project" value="InterPro"/>
</dbReference>
<dbReference type="InterPro" id="IPR006162">
    <property type="entry name" value="Ppantetheine_attach_site"/>
</dbReference>
<feature type="region of interest" description="Disordered" evidence="11">
    <location>
        <begin position="1"/>
        <end position="26"/>
    </location>
</feature>
<dbReference type="PROSITE" id="PS00012">
    <property type="entry name" value="PHOSPHOPANTETHEINE"/>
    <property type="match status" value="1"/>
</dbReference>
<dbReference type="InterPro" id="IPR032821">
    <property type="entry name" value="PKS_assoc"/>
</dbReference>
<dbReference type="SUPFAM" id="SSF52151">
    <property type="entry name" value="FabD/lysophospholipase-like"/>
    <property type="match status" value="1"/>
</dbReference>
<dbReference type="Pfam" id="PF21089">
    <property type="entry name" value="PKS_DH_N"/>
    <property type="match status" value="1"/>
</dbReference>
<evidence type="ECO:0000256" key="10">
    <source>
        <dbReference type="PROSITE-ProRule" id="PRU01363"/>
    </source>
</evidence>
<keyword evidence="4" id="KW-0597">Phosphoprotein</keyword>
<dbReference type="InterPro" id="IPR013154">
    <property type="entry name" value="ADH-like_N"/>
</dbReference>
<feature type="active site" description="Proton acceptor; for dehydratase activity" evidence="10">
    <location>
        <position position="963"/>
    </location>
</feature>
<dbReference type="SMART" id="SM00827">
    <property type="entry name" value="PKS_AT"/>
    <property type="match status" value="1"/>
</dbReference>
<dbReference type="CDD" id="cd00833">
    <property type="entry name" value="PKS"/>
    <property type="match status" value="1"/>
</dbReference>
<dbReference type="OrthoDB" id="329835at2759"/>
<dbReference type="InterPro" id="IPR016036">
    <property type="entry name" value="Malonyl_transacylase_ACP-bd"/>
</dbReference>
<evidence type="ECO:0000256" key="2">
    <source>
        <dbReference type="ARBA" id="ARBA00018769"/>
    </source>
</evidence>
<dbReference type="GO" id="GO:0006633">
    <property type="term" value="P:fatty acid biosynthetic process"/>
    <property type="evidence" value="ECO:0007669"/>
    <property type="project" value="InterPro"/>
</dbReference>
<dbReference type="CDD" id="cd05195">
    <property type="entry name" value="enoyl_red"/>
    <property type="match status" value="1"/>
</dbReference>
<dbReference type="SMART" id="SM00825">
    <property type="entry name" value="PKS_KS"/>
    <property type="match status" value="1"/>
</dbReference>
<dbReference type="InterPro" id="IPR016035">
    <property type="entry name" value="Acyl_Trfase/lysoPLipase"/>
</dbReference>
<evidence type="ECO:0000256" key="9">
    <source>
        <dbReference type="ARBA" id="ARBA00044883"/>
    </source>
</evidence>
<evidence type="ECO:0000256" key="3">
    <source>
        <dbReference type="ARBA" id="ARBA00022450"/>
    </source>
</evidence>
<evidence type="ECO:0000313" key="16">
    <source>
        <dbReference type="Proteomes" id="UP000749559"/>
    </source>
</evidence>
<dbReference type="InterPro" id="IPR020843">
    <property type="entry name" value="ER"/>
</dbReference>
<keyword evidence="8" id="KW-0012">Acyltransferase</keyword>
<dbReference type="Gene3D" id="3.40.50.720">
    <property type="entry name" value="NAD(P)-binding Rossmann-like Domain"/>
    <property type="match status" value="2"/>
</dbReference>
<dbReference type="SUPFAM" id="SSF51735">
    <property type="entry name" value="NAD(P)-binding Rossmann-fold domains"/>
    <property type="match status" value="2"/>
</dbReference>
<dbReference type="SMART" id="SM00823">
    <property type="entry name" value="PKS_PP"/>
    <property type="match status" value="1"/>
</dbReference>
<dbReference type="Pfam" id="PF00107">
    <property type="entry name" value="ADH_zinc_N"/>
    <property type="match status" value="1"/>
</dbReference>
<dbReference type="GO" id="GO:0004315">
    <property type="term" value="F:3-oxoacyl-[acyl-carrier-protein] synthase activity"/>
    <property type="evidence" value="ECO:0007669"/>
    <property type="project" value="InterPro"/>
</dbReference>
<evidence type="ECO:0000256" key="7">
    <source>
        <dbReference type="ARBA" id="ARBA00023268"/>
    </source>
</evidence>
<dbReference type="InterPro" id="IPR011032">
    <property type="entry name" value="GroES-like_sf"/>
</dbReference>
<dbReference type="InterPro" id="IPR042104">
    <property type="entry name" value="PKS_dehydratase_sf"/>
</dbReference>
<dbReference type="InterPro" id="IPR013149">
    <property type="entry name" value="ADH-like_C"/>
</dbReference>
<keyword evidence="5" id="KW-0808">Transferase</keyword>
<keyword evidence="16" id="KW-1185">Reference proteome</keyword>
<keyword evidence="6" id="KW-0521">NADP</keyword>
<organism evidence="15 16">
    <name type="scientific">Owenia fusiformis</name>
    <name type="common">Polychaete worm</name>
    <dbReference type="NCBI Taxonomy" id="6347"/>
    <lineage>
        <taxon>Eukaryota</taxon>
        <taxon>Metazoa</taxon>
        <taxon>Spiralia</taxon>
        <taxon>Lophotrochozoa</taxon>
        <taxon>Annelida</taxon>
        <taxon>Polychaeta</taxon>
        <taxon>Sedentaria</taxon>
        <taxon>Canalipalpata</taxon>
        <taxon>Sabellida</taxon>
        <taxon>Oweniida</taxon>
        <taxon>Oweniidae</taxon>
        <taxon>Owenia</taxon>
    </lineage>
</organism>
<dbReference type="InterPro" id="IPR020841">
    <property type="entry name" value="PKS_Beta-ketoAc_synthase_dom"/>
</dbReference>
<dbReference type="Pfam" id="PF08659">
    <property type="entry name" value="KR"/>
    <property type="match status" value="1"/>
</dbReference>
<dbReference type="Gene3D" id="3.30.70.3290">
    <property type="match status" value="1"/>
</dbReference>
<keyword evidence="7" id="KW-0511">Multifunctional enzyme</keyword>
<dbReference type="InterPro" id="IPR013968">
    <property type="entry name" value="PKS_KR"/>
</dbReference>
<dbReference type="Pfam" id="PF00698">
    <property type="entry name" value="Acyl_transf_1"/>
    <property type="match status" value="1"/>
</dbReference>
<gene>
    <name evidence="15" type="ORF">OFUS_LOCUS22195</name>
</gene>
<dbReference type="InterPro" id="IPR020806">
    <property type="entry name" value="PKS_PP-bd"/>
</dbReference>
<evidence type="ECO:0000256" key="4">
    <source>
        <dbReference type="ARBA" id="ARBA00022553"/>
    </source>
</evidence>
<name>A0A8S4PW07_OWEFU</name>
<dbReference type="InterPro" id="IPR049551">
    <property type="entry name" value="PKS_DH_C"/>
</dbReference>
<dbReference type="GO" id="GO:0044550">
    <property type="term" value="P:secondary metabolite biosynthetic process"/>
    <property type="evidence" value="ECO:0007669"/>
    <property type="project" value="UniProtKB-ARBA"/>
</dbReference>
<dbReference type="Gene3D" id="3.40.50.150">
    <property type="entry name" value="Vaccinia Virus protein VP39"/>
    <property type="match status" value="1"/>
</dbReference>
<dbReference type="Gene3D" id="3.40.366.10">
    <property type="entry name" value="Malonyl-Coenzyme A Acyl Carrier Protein, domain 2"/>
    <property type="match status" value="1"/>
</dbReference>
<dbReference type="PANTHER" id="PTHR45681">
    <property type="entry name" value="POLYKETIDE SYNTHASE 44-RELATED"/>
    <property type="match status" value="1"/>
</dbReference>
<dbReference type="EMBL" id="CAIIXF020000010">
    <property type="protein sequence ID" value="CAH1797997.1"/>
    <property type="molecule type" value="Genomic_DNA"/>
</dbReference>
<dbReference type="InterPro" id="IPR036736">
    <property type="entry name" value="ACP-like_sf"/>
</dbReference>
<dbReference type="Proteomes" id="UP000749559">
    <property type="component" value="Unassembled WGS sequence"/>
</dbReference>
<keyword evidence="3" id="KW-0596">Phosphopantetheine</keyword>
<evidence type="ECO:0000313" key="15">
    <source>
        <dbReference type="EMBL" id="CAH1797997.1"/>
    </source>
</evidence>
<dbReference type="Pfam" id="PF02801">
    <property type="entry name" value="Ketoacyl-synt_C"/>
    <property type="match status" value="1"/>
</dbReference>
<dbReference type="InterPro" id="IPR014031">
    <property type="entry name" value="Ketoacyl_synth_C"/>
</dbReference>
<dbReference type="Gene3D" id="3.40.47.10">
    <property type="match status" value="1"/>
</dbReference>
<dbReference type="InterPro" id="IPR049552">
    <property type="entry name" value="PKS_DH_N"/>
</dbReference>
<protein>
    <recommendedName>
        <fullName evidence="2">Fatty acid synthase</fullName>
        <ecNumber evidence="1">2.3.1.85</ecNumber>
    </recommendedName>
</protein>
<dbReference type="SUPFAM" id="SSF53901">
    <property type="entry name" value="Thiolase-like"/>
    <property type="match status" value="1"/>
</dbReference>
<reference evidence="15" key="1">
    <citation type="submission" date="2022-03" db="EMBL/GenBank/DDBJ databases">
        <authorList>
            <person name="Martin C."/>
        </authorList>
    </citation>
    <scope>NUCLEOTIDE SEQUENCE</scope>
</reference>
<dbReference type="SMART" id="SM00829">
    <property type="entry name" value="PKS_ER"/>
    <property type="match status" value="1"/>
</dbReference>
<feature type="domain" description="Carrier" evidence="12">
    <location>
        <begin position="2323"/>
        <end position="2400"/>
    </location>
</feature>
<evidence type="ECO:0000256" key="5">
    <source>
        <dbReference type="ARBA" id="ARBA00022679"/>
    </source>
</evidence>
<evidence type="ECO:0000256" key="8">
    <source>
        <dbReference type="ARBA" id="ARBA00023315"/>
    </source>
</evidence>
<feature type="domain" description="Ketosynthase family 3 (KS3)" evidence="13">
    <location>
        <begin position="40"/>
        <end position="464"/>
    </location>
</feature>
<dbReference type="Pfam" id="PF16197">
    <property type="entry name" value="KAsynt_C_assoc"/>
    <property type="match status" value="1"/>
</dbReference>
<accession>A0A8S4PW07</accession>
<evidence type="ECO:0000259" key="13">
    <source>
        <dbReference type="PROSITE" id="PS52004"/>
    </source>
</evidence>
<dbReference type="FunFam" id="3.40.50.720:FF:000209">
    <property type="entry name" value="Polyketide synthase Pks12"/>
    <property type="match status" value="1"/>
</dbReference>
<dbReference type="InterPro" id="IPR049900">
    <property type="entry name" value="PKS_mFAS_DH"/>
</dbReference>
<feature type="domain" description="PKS/mFAS DH" evidence="14">
    <location>
        <begin position="923"/>
        <end position="1200"/>
    </location>
</feature>
<sequence>MMSSRKISASDVDGGPGTTTDNAALHPDVADQKTEAWPGYKKIAIVGIGCRMPGDVNSTDAFWDVISNGKDTVSDIPPDRWSTDAFHNPEQSNPGTHVTKRCGFIQGIDQFDHTFFKISPREAAMMDPQQRHTLEVTQEAFDDAGIDPNTLDKRCGVYMGIGMMDYPSMIVGDANLINPYTNTGFVHSLSANRISFAFNLKGPSLAVDTACASSMTALHLACNAIWNKECEVAAVGGSNILLSPEMTVGFSQLGVLSPDGKVRPFDSEANGYVRSEGFGMLIIKPLDAAIADRDHIYCSILGTAIGSNGHNQSITMPSKTEQLQLIQTTYPRFNVSMKDVSYIEAHGTGTPVGDPSEAKAIGEAFRSQRLAADKPLRIGSNKGNFGHMECSSAVVSTIKAALMLHNRTLCPSSNFNKINPAIDLHKLGIEIQQELEPLMNDKKHVFGINSFGFGGALAHTIIEEYATKEMPLGSAGWKFGEDGREGKMIPVPLSAKTDAGLIDLAKKWLRFESDKDAQSIASWLATRRTHFECRIVIIAKSGKDFREKLQRAIEGESYDSISRGATPISIEERNICFVYPGQGQQWAKMGVQLYKNEKIYRESIDLCDTVFQKLSGWSIVVKYGVFTGKQKVDHHLDQVINNAIVSVPAIVFHQIALTNLWKSWGVHPRAAVGHSLGEIAAAFACEGVTLEEAIAVALYRSEEQAKPTDNGGMAATRMSEMNAREFCEKFDDLYVACINSPSSTTIAGHLHTIEKLSKENPSTWKQLRVKSAYHSPYMDRIKEGFTKRLSMKLVNDVEPKIPMYSTVTGRKMMNGFHTQYWWETIRKPVLFQHAVEQLFEDEFNVFVECGASATLLTSVIKTAKNLNVSSPIVITSCQREKDDYNNMLTAAGNLHVNGVSLDWGNITGNCQTWAALPSYPWQHQKHWAESESSRLKRLGLVRTNFKNSNGDISLKDYPFLADHNVLGNVTFPGAGYIEYITQTCIAEDENVSFSEIKFKNVLVFGEKEKQKNVHIELIKKGDHISIVSGETAHMEARISTNKPTTGCNDQPIFPETGSANVIRMNKDEIYKNFDCVKLKYGPAFQVLHEVLLYDGEAIGVIRGDQHHGERIGSNILDGCFQLVLIASQKHKTSAYIPTSIGSIDVFLPRMRTELPLKAWAKIVDVNSFTITADITVFSDNEEIIRVTKLVCQNMDGMTPGIDINNCVYTTSWQPIEANLGSTDIMNYILNPRNLKHNYPEEMKQVESLDPCIERIRGICARFFKRALETINELDLSPSCWMQVTWLKKIVREDSMCINIDDIESMMKDIENACPESQAELRLLWKLGNMLPETLRNQTHTSIDEMLGDDLSLINSLTTRLYEKTTSDLVYKAISQSLQSKKIVRVLEVGCRMDTLAQYLLEPLQGLINAGRVEYTCTMPRSSTLPNDSEIQYKELDVEQSVSTQGFIPHSYDIVVCMDSLSLVLDFEDRLRNVKDLLCPFGWLVIYEASNSQNISNITFGCLERYLVSKQNGHRLQKTHLENQLENSGFKDVARVSIPNDFFHSIIIGVNTNEQCSQNNSSVTNVVIYSEQLSNIDIVDPWEIASSRATLYNIIDSANEPVDVVHLWEEMSSLEDLLDIVKYISNTPNCNSFSVVVDENTISSSIPTGFLRVAVNEIKHIRIYTFRVAGFEGNDVLPEVISIIQHGDIPDSEIMLDNRNSKVPRVMRAEMPSQGTLKSSRWLIDFQGPHAIDNLIYRSLPSEPLSMGDVRIKVLAAGVNFKDIMIATGNLKDLNITPQFGIECTGVVAEAHDSVGNVKVGDRVLAFANNCFASEVVCDSRLLAKLPESIDINVAAGMGIVFSTAYHALVERANLQEGETVLIHSACGGVGQAAIQIATMCGAKIICTAGSNRKRDILREQFRIEHVTNSHSLTFADDVMKWTANKGVDVILNSLSGEYIKKGLKILSHGGRFCEIGKRDILDNSELELNPFLQNKSFLSVQLDVLMLNRPEKMTKLLEKVMSLLYNGDVRPIQTELRDISQYKETLRWMMTGQHIGKVVLKIPMDFSPDNVLPPTEMFTDDGCYLTTGGLGGVGLEVARWIGRKGARHIGLLSRHKSLTFQQRCTMQYLQRLGCQVVQLQADVGDKRALSKIIGELEETTNKPLIGVFHLAGNIDDASIQKLTKTQITQILNSKVDGARNLHELTQNKNLKHFVMFSSLCTVIGNAEQGAYCSANAYLDKLSEHRQSVGLPSLAVQFGAIRGAGFLERNAKVTNIMDTRGLLSLHINECINFLEKAMRCTTTPAVIGFSNADWNLIQGMSHPSHMQFRHLQKVQTQKKVKCQNSREDLHLMIITKLSEILCTSAETIDENKPMTDYGVDSLTAVEMVQWVNKELGMNISQLDILGGMSTGSLVDKAMKGKIPLSEKN</sequence>
<dbReference type="InterPro" id="IPR036291">
    <property type="entry name" value="NAD(P)-bd_dom_sf"/>
</dbReference>
<dbReference type="InterPro" id="IPR018201">
    <property type="entry name" value="Ketoacyl_synth_AS"/>
</dbReference>
<dbReference type="Pfam" id="PF23297">
    <property type="entry name" value="ACP_SdgA_C"/>
    <property type="match status" value="1"/>
</dbReference>
<comment type="caution">
    <text evidence="15">The sequence shown here is derived from an EMBL/GenBank/DDBJ whole genome shotgun (WGS) entry which is preliminary data.</text>
</comment>